<accession>A0A135S065</accession>
<evidence type="ECO:0000313" key="2">
    <source>
        <dbReference type="EMBL" id="KXH29295.1"/>
    </source>
</evidence>
<sequence length="230" mass="24908">MKLTLLLTVASSLAIASAKTCQWTRKSCSPNGGQISMQAWIDHSRELCTRIGGSPQGIYSDQVICDAPGYQAYCCAGFVVSCITNAGSVVPYGQNGDDVIKRDAIIGKRSIPLQPSTSDTIVTQPMPMTQKAFRASRAVLVVAKWLVSMLEKLGHATYLDKRPVTPACAGYTLLIFEPNLRGVEEADGRQLLREVARGPEQRSGIEAGARGSRRHAQGRLVLMPYQAQRA</sequence>
<organism evidence="2 3">
    <name type="scientific">Colletotrichum simmondsii</name>
    <dbReference type="NCBI Taxonomy" id="703756"/>
    <lineage>
        <taxon>Eukaryota</taxon>
        <taxon>Fungi</taxon>
        <taxon>Dikarya</taxon>
        <taxon>Ascomycota</taxon>
        <taxon>Pezizomycotina</taxon>
        <taxon>Sordariomycetes</taxon>
        <taxon>Hypocreomycetidae</taxon>
        <taxon>Glomerellales</taxon>
        <taxon>Glomerellaceae</taxon>
        <taxon>Colletotrichum</taxon>
        <taxon>Colletotrichum acutatum species complex</taxon>
    </lineage>
</organism>
<proteinExistence type="predicted"/>
<dbReference type="Proteomes" id="UP000070328">
    <property type="component" value="Unassembled WGS sequence"/>
</dbReference>
<dbReference type="EMBL" id="JFBX01000757">
    <property type="protein sequence ID" value="KXH29295.1"/>
    <property type="molecule type" value="Genomic_DNA"/>
</dbReference>
<feature type="chain" id="PRO_5007801561" evidence="1">
    <location>
        <begin position="19"/>
        <end position="230"/>
    </location>
</feature>
<protein>
    <submittedName>
        <fullName evidence="2">Uncharacterized protein</fullName>
    </submittedName>
</protein>
<evidence type="ECO:0000256" key="1">
    <source>
        <dbReference type="SAM" id="SignalP"/>
    </source>
</evidence>
<feature type="signal peptide" evidence="1">
    <location>
        <begin position="1"/>
        <end position="18"/>
    </location>
</feature>
<name>A0A135S065_9PEZI</name>
<gene>
    <name evidence="2" type="ORF">CSIM01_01023</name>
</gene>
<comment type="caution">
    <text evidence="2">The sequence shown here is derived from an EMBL/GenBank/DDBJ whole genome shotgun (WGS) entry which is preliminary data.</text>
</comment>
<reference evidence="2 3" key="1">
    <citation type="submission" date="2014-02" db="EMBL/GenBank/DDBJ databases">
        <title>The genome sequence of Colletotrichum simmondsii CBS122122.</title>
        <authorList>
            <person name="Baroncelli R."/>
            <person name="Thon M.R."/>
        </authorList>
    </citation>
    <scope>NUCLEOTIDE SEQUENCE [LARGE SCALE GENOMIC DNA]</scope>
    <source>
        <strain evidence="2 3">CBS122122</strain>
    </source>
</reference>
<keyword evidence="1" id="KW-0732">Signal</keyword>
<keyword evidence="3" id="KW-1185">Reference proteome</keyword>
<dbReference type="AlphaFoldDB" id="A0A135S065"/>
<evidence type="ECO:0000313" key="3">
    <source>
        <dbReference type="Proteomes" id="UP000070328"/>
    </source>
</evidence>